<feature type="region of interest" description="Disordered" evidence="1">
    <location>
        <begin position="119"/>
        <end position="151"/>
    </location>
</feature>
<protein>
    <recommendedName>
        <fullName evidence="4">USP8 dimerisation domain-containing protein</fullName>
    </recommendedName>
</protein>
<evidence type="ECO:0000313" key="2">
    <source>
        <dbReference type="EMBL" id="KIM29862.1"/>
    </source>
</evidence>
<keyword evidence="3" id="KW-1185">Reference proteome</keyword>
<organism evidence="2 3">
    <name type="scientific">Serendipita vermifera MAFF 305830</name>
    <dbReference type="NCBI Taxonomy" id="933852"/>
    <lineage>
        <taxon>Eukaryota</taxon>
        <taxon>Fungi</taxon>
        <taxon>Dikarya</taxon>
        <taxon>Basidiomycota</taxon>
        <taxon>Agaricomycotina</taxon>
        <taxon>Agaricomycetes</taxon>
        <taxon>Sebacinales</taxon>
        <taxon>Serendipitaceae</taxon>
        <taxon>Serendipita</taxon>
    </lineage>
</organism>
<dbReference type="STRING" id="933852.A0A0C2XLH7"/>
<dbReference type="HOGENOM" id="CLU_1156981_0_0_1"/>
<dbReference type="AlphaFoldDB" id="A0A0C2XLH7"/>
<dbReference type="Proteomes" id="UP000054097">
    <property type="component" value="Unassembled WGS sequence"/>
</dbReference>
<gene>
    <name evidence="2" type="ORF">M408DRAFT_22730</name>
</gene>
<evidence type="ECO:0000313" key="3">
    <source>
        <dbReference type="Proteomes" id="UP000054097"/>
    </source>
</evidence>
<dbReference type="OrthoDB" id="2965483at2759"/>
<name>A0A0C2XLH7_SERVB</name>
<evidence type="ECO:0000256" key="1">
    <source>
        <dbReference type="SAM" id="MobiDB-lite"/>
    </source>
</evidence>
<feature type="compositionally biased region" description="Basic and acidic residues" evidence="1">
    <location>
        <begin position="127"/>
        <end position="151"/>
    </location>
</feature>
<proteinExistence type="predicted"/>
<accession>A0A0C2XLH7</accession>
<evidence type="ECO:0008006" key="4">
    <source>
        <dbReference type="Google" id="ProtNLM"/>
    </source>
</evidence>
<sequence length="240" mass="26978">MPTRPHSISELAQFSRDDSLPSSKGIKDWLRVAGALRTRGQQAIQDGDIQAGFIYLARSTTYILEKIPHHPAYDNLTLTQMGNLKNWRASDPRNSTAPSELQETYGAYITPIVIPRAARGQGDAEEDMTRQQREEQSVQAEQDRSRTAKESSKWAGKLLKINYDDTPMVTVHPQRFEDIELAVREMFSIPDTMAIYVSANIATFNNERALVHPRVWPSISTQISVVWVTASSAPARRPIS</sequence>
<dbReference type="Gene3D" id="1.20.58.80">
    <property type="entry name" value="Phosphotransferase system, lactose/cellobiose-type IIA subunit"/>
    <property type="match status" value="1"/>
</dbReference>
<reference evidence="3" key="2">
    <citation type="submission" date="2015-01" db="EMBL/GenBank/DDBJ databases">
        <title>Evolutionary Origins and Diversification of the Mycorrhizal Mutualists.</title>
        <authorList>
            <consortium name="DOE Joint Genome Institute"/>
            <consortium name="Mycorrhizal Genomics Consortium"/>
            <person name="Kohler A."/>
            <person name="Kuo A."/>
            <person name="Nagy L.G."/>
            <person name="Floudas D."/>
            <person name="Copeland A."/>
            <person name="Barry K.W."/>
            <person name="Cichocki N."/>
            <person name="Veneault-Fourrey C."/>
            <person name="LaButti K."/>
            <person name="Lindquist E.A."/>
            <person name="Lipzen A."/>
            <person name="Lundell T."/>
            <person name="Morin E."/>
            <person name="Murat C."/>
            <person name="Riley R."/>
            <person name="Ohm R."/>
            <person name="Sun H."/>
            <person name="Tunlid A."/>
            <person name="Henrissat B."/>
            <person name="Grigoriev I.V."/>
            <person name="Hibbett D.S."/>
            <person name="Martin F."/>
        </authorList>
    </citation>
    <scope>NUCLEOTIDE SEQUENCE [LARGE SCALE GENOMIC DNA]</scope>
    <source>
        <strain evidence="3">MAFF 305830</strain>
    </source>
</reference>
<dbReference type="EMBL" id="KN824287">
    <property type="protein sequence ID" value="KIM29862.1"/>
    <property type="molecule type" value="Genomic_DNA"/>
</dbReference>
<reference evidence="2 3" key="1">
    <citation type="submission" date="2014-04" db="EMBL/GenBank/DDBJ databases">
        <authorList>
            <consortium name="DOE Joint Genome Institute"/>
            <person name="Kuo A."/>
            <person name="Zuccaro A."/>
            <person name="Kohler A."/>
            <person name="Nagy L.G."/>
            <person name="Floudas D."/>
            <person name="Copeland A."/>
            <person name="Barry K.W."/>
            <person name="Cichocki N."/>
            <person name="Veneault-Fourrey C."/>
            <person name="LaButti K."/>
            <person name="Lindquist E.A."/>
            <person name="Lipzen A."/>
            <person name="Lundell T."/>
            <person name="Morin E."/>
            <person name="Murat C."/>
            <person name="Sun H."/>
            <person name="Tunlid A."/>
            <person name="Henrissat B."/>
            <person name="Grigoriev I.V."/>
            <person name="Hibbett D.S."/>
            <person name="Martin F."/>
            <person name="Nordberg H.P."/>
            <person name="Cantor M.N."/>
            <person name="Hua S.X."/>
        </authorList>
    </citation>
    <scope>NUCLEOTIDE SEQUENCE [LARGE SCALE GENOMIC DNA]</scope>
    <source>
        <strain evidence="2 3">MAFF 305830</strain>
    </source>
</reference>